<dbReference type="PANTHER" id="PTHR43884">
    <property type="entry name" value="ACYL-COA DEHYDROGENASE"/>
    <property type="match status" value="1"/>
</dbReference>
<feature type="non-terminal residue" evidence="6">
    <location>
        <position position="1"/>
    </location>
</feature>
<dbReference type="Gene3D" id="1.20.140.10">
    <property type="entry name" value="Butyryl-CoA Dehydrogenase, subunit A, domain 3"/>
    <property type="match status" value="1"/>
</dbReference>
<evidence type="ECO:0000256" key="2">
    <source>
        <dbReference type="ARBA" id="ARBA00009347"/>
    </source>
</evidence>
<comment type="cofactor">
    <cofactor evidence="1">
        <name>FAD</name>
        <dbReference type="ChEBI" id="CHEBI:57692"/>
    </cofactor>
</comment>
<evidence type="ECO:0000259" key="5">
    <source>
        <dbReference type="Pfam" id="PF00441"/>
    </source>
</evidence>
<dbReference type="Pfam" id="PF00441">
    <property type="entry name" value="Acyl-CoA_dh_1"/>
    <property type="match status" value="1"/>
</dbReference>
<evidence type="ECO:0000256" key="4">
    <source>
        <dbReference type="ARBA" id="ARBA00022827"/>
    </source>
</evidence>
<dbReference type="AlphaFoldDB" id="A0A0S8J8F1"/>
<gene>
    <name evidence="6" type="ORF">AMJ71_10905</name>
</gene>
<feature type="domain" description="Acyl-CoA dehydrogenase/oxidase C-terminal" evidence="5">
    <location>
        <begin position="2"/>
        <end position="121"/>
    </location>
</feature>
<protein>
    <recommendedName>
        <fullName evidence="5">Acyl-CoA dehydrogenase/oxidase C-terminal domain-containing protein</fullName>
    </recommendedName>
</protein>
<dbReference type="PROSITE" id="PS00073">
    <property type="entry name" value="ACYL_COA_DH_2"/>
    <property type="match status" value="1"/>
</dbReference>
<keyword evidence="4" id="KW-0274">FAD</keyword>
<evidence type="ECO:0000256" key="1">
    <source>
        <dbReference type="ARBA" id="ARBA00001974"/>
    </source>
</evidence>
<evidence type="ECO:0000256" key="3">
    <source>
        <dbReference type="ARBA" id="ARBA00022630"/>
    </source>
</evidence>
<dbReference type="InterPro" id="IPR036250">
    <property type="entry name" value="AcylCo_DH-like_C"/>
</dbReference>
<dbReference type="InterPro" id="IPR006089">
    <property type="entry name" value="Acyl-CoA_DH_CS"/>
</dbReference>
<name>A0A0S8J8F1_UNCT6</name>
<comment type="similarity">
    <text evidence="2">Belongs to the acyl-CoA dehydrogenase family.</text>
</comment>
<keyword evidence="3" id="KW-0285">Flavoprotein</keyword>
<organism evidence="6 7">
    <name type="scientific">candidate division TA06 bacterium SM1_40</name>
    <dbReference type="NCBI Taxonomy" id="1703773"/>
    <lineage>
        <taxon>Bacteria</taxon>
        <taxon>Bacteria division TA06</taxon>
    </lineage>
</organism>
<dbReference type="EMBL" id="LJVA01000185">
    <property type="protein sequence ID" value="KPL05792.1"/>
    <property type="molecule type" value="Genomic_DNA"/>
</dbReference>
<dbReference type="InterPro" id="IPR009075">
    <property type="entry name" value="AcylCo_DH/oxidase_C"/>
</dbReference>
<reference evidence="6 7" key="1">
    <citation type="journal article" date="2015" name="Microbiome">
        <title>Genomic resolution of linkages in carbon, nitrogen, and sulfur cycling among widespread estuary sediment bacteria.</title>
        <authorList>
            <person name="Baker B.J."/>
            <person name="Lazar C.S."/>
            <person name="Teske A.P."/>
            <person name="Dick G.J."/>
        </authorList>
    </citation>
    <scope>NUCLEOTIDE SEQUENCE [LARGE SCALE GENOMIC DNA]</scope>
    <source>
        <strain evidence="6">SM1_40</strain>
    </source>
</reference>
<dbReference type="PATRIC" id="fig|1703773.3.peg.1280"/>
<dbReference type="SUPFAM" id="SSF47203">
    <property type="entry name" value="Acyl-CoA dehydrogenase C-terminal domain-like"/>
    <property type="match status" value="1"/>
</dbReference>
<evidence type="ECO:0000313" key="7">
    <source>
        <dbReference type="Proteomes" id="UP000051035"/>
    </source>
</evidence>
<sequence>LEYATYYAIKREQFGGPISSFQMIQQMLAEMSAKVDAARYLVYAAADALERKLPNTSKLAAEAKLLATDTAMEVTTNAVQIFGGYGFMKDYPIEKYMRDAKITQIYEGTNQIQRLVIARALVKEASQLSFLDPYIPKEVQKGVND</sequence>
<accession>A0A0S8J8F1</accession>
<evidence type="ECO:0000313" key="6">
    <source>
        <dbReference type="EMBL" id="KPL05792.1"/>
    </source>
</evidence>
<dbReference type="Proteomes" id="UP000051035">
    <property type="component" value="Unassembled WGS sequence"/>
</dbReference>
<dbReference type="PANTHER" id="PTHR43884:SF12">
    <property type="entry name" value="ISOVALERYL-COA DEHYDROGENASE, MITOCHONDRIAL-RELATED"/>
    <property type="match status" value="1"/>
</dbReference>
<dbReference type="GO" id="GO:0003995">
    <property type="term" value="F:acyl-CoA dehydrogenase activity"/>
    <property type="evidence" value="ECO:0007669"/>
    <property type="project" value="InterPro"/>
</dbReference>
<comment type="caution">
    <text evidence="6">The sequence shown here is derived from an EMBL/GenBank/DDBJ whole genome shotgun (WGS) entry which is preliminary data.</text>
</comment>
<proteinExistence type="inferred from homology"/>
<dbReference type="FunFam" id="1.20.140.10:FF:000004">
    <property type="entry name" value="Acyl-CoA dehydrogenase FadE25"/>
    <property type="match status" value="1"/>
</dbReference>